<dbReference type="VEuPathDB" id="FungiDB:PHYBLDRAFT_186872"/>
<feature type="domain" description="F-box" evidence="2">
    <location>
        <begin position="1"/>
        <end position="44"/>
    </location>
</feature>
<dbReference type="PROSITE" id="PS50181">
    <property type="entry name" value="FBOX"/>
    <property type="match status" value="1"/>
</dbReference>
<reference evidence="4" key="1">
    <citation type="submission" date="2015-06" db="EMBL/GenBank/DDBJ databases">
        <title>Expansion of signal transduction pathways in fungi by whole-genome duplication.</title>
        <authorList>
            <consortium name="DOE Joint Genome Institute"/>
            <person name="Corrochano L.M."/>
            <person name="Kuo A."/>
            <person name="Marcet-Houben M."/>
            <person name="Polaino S."/>
            <person name="Salamov A."/>
            <person name="Villalobos J.M."/>
            <person name="Alvarez M.I."/>
            <person name="Avalos J."/>
            <person name="Benito E.P."/>
            <person name="Benoit I."/>
            <person name="Burger G."/>
            <person name="Camino L.P."/>
            <person name="Canovas D."/>
            <person name="Cerda-Olmedo E."/>
            <person name="Cheng J.-F."/>
            <person name="Dominguez A."/>
            <person name="Elias M."/>
            <person name="Eslava A.P."/>
            <person name="Glaser F."/>
            <person name="Grimwood J."/>
            <person name="Gutierrez G."/>
            <person name="Heitman J."/>
            <person name="Henrissat B."/>
            <person name="Iturriaga E.A."/>
            <person name="Lang B.F."/>
            <person name="Lavin J.L."/>
            <person name="Lee S."/>
            <person name="Li W."/>
            <person name="Lindquist E."/>
            <person name="Lopez-Garcia S."/>
            <person name="Luque E.M."/>
            <person name="Marcos A.T."/>
            <person name="Martin J."/>
            <person name="McCluskey K."/>
            <person name="Medina H.R."/>
            <person name="Miralles-Duran A."/>
            <person name="Miyazaki A."/>
            <person name="Munoz-Torres E."/>
            <person name="Oguiza J.A."/>
            <person name="Ohm R."/>
            <person name="Olmedo M."/>
            <person name="Orejas M."/>
            <person name="Ortiz-Castellanos L."/>
            <person name="Pisabarro A.G."/>
            <person name="Rodriguez-Romero J."/>
            <person name="Ruiz-Herrera J."/>
            <person name="Ruiz-Vazquez R."/>
            <person name="Sanz C."/>
            <person name="Schackwitz W."/>
            <person name="Schmutz J."/>
            <person name="Shahriari M."/>
            <person name="Shelest E."/>
            <person name="Silva-Franco F."/>
            <person name="Soanes D."/>
            <person name="Syed K."/>
            <person name="Tagua V.G."/>
            <person name="Talbot N.J."/>
            <person name="Thon M."/>
            <person name="De vries R.P."/>
            <person name="Wiebenga A."/>
            <person name="Yadav J.S."/>
            <person name="Braun E.L."/>
            <person name="Baker S."/>
            <person name="Garre V."/>
            <person name="Horwitz B."/>
            <person name="Torres-Martinez S."/>
            <person name="Idnurm A."/>
            <person name="Herrera-Estrella A."/>
            <person name="Gabaldon T."/>
            <person name="Grigoriev I.V."/>
        </authorList>
    </citation>
    <scope>NUCLEOTIDE SEQUENCE [LARGE SCALE GENOMIC DNA]</scope>
    <source>
        <strain evidence="4">NRRL 1555(-)</strain>
    </source>
</reference>
<dbReference type="PANTHER" id="PTHR38926">
    <property type="entry name" value="F-BOX DOMAIN CONTAINING PROTEIN, EXPRESSED"/>
    <property type="match status" value="1"/>
</dbReference>
<evidence type="ECO:0000259" key="2">
    <source>
        <dbReference type="PROSITE" id="PS50181"/>
    </source>
</evidence>
<evidence type="ECO:0000256" key="1">
    <source>
        <dbReference type="SAM" id="MobiDB-lite"/>
    </source>
</evidence>
<dbReference type="InParanoid" id="A0A162U5Q6"/>
<dbReference type="PANTHER" id="PTHR38926:SF72">
    <property type="entry name" value="IM:7136021-RELATED"/>
    <property type="match status" value="1"/>
</dbReference>
<name>A0A162U5Q6_PHYB8</name>
<dbReference type="Gene3D" id="3.80.10.10">
    <property type="entry name" value="Ribonuclease Inhibitor"/>
    <property type="match status" value="1"/>
</dbReference>
<accession>A0A162U5Q6</accession>
<dbReference type="EMBL" id="KV440980">
    <property type="protein sequence ID" value="OAD73642.1"/>
    <property type="molecule type" value="Genomic_DNA"/>
</dbReference>
<dbReference type="SMART" id="SM00256">
    <property type="entry name" value="FBOX"/>
    <property type="match status" value="1"/>
</dbReference>
<dbReference type="AlphaFoldDB" id="A0A162U5Q6"/>
<evidence type="ECO:0000313" key="4">
    <source>
        <dbReference type="Proteomes" id="UP000077315"/>
    </source>
</evidence>
<dbReference type="Gene3D" id="1.20.1280.50">
    <property type="match status" value="1"/>
</dbReference>
<organism evidence="3 4">
    <name type="scientific">Phycomyces blakesleeanus (strain ATCC 8743b / DSM 1359 / FGSC 10004 / NBRC 33097 / NRRL 1555)</name>
    <dbReference type="NCBI Taxonomy" id="763407"/>
    <lineage>
        <taxon>Eukaryota</taxon>
        <taxon>Fungi</taxon>
        <taxon>Fungi incertae sedis</taxon>
        <taxon>Mucoromycota</taxon>
        <taxon>Mucoromycotina</taxon>
        <taxon>Mucoromycetes</taxon>
        <taxon>Mucorales</taxon>
        <taxon>Phycomycetaceae</taxon>
        <taxon>Phycomyces</taxon>
    </lineage>
</organism>
<sequence length="670" mass="76568">MSSRLPFEILATIATYISQSDRLACTTVCKHWKSSFQVSLWRTLDINENRIEAICNNSSSTGQPIYSINGNRVQTLRFRKSVEATDDQLHTVQQTFKQLKRLEIEEHALSKHNFGLKADWSLWRSLTALDMYLPDLDDKIRKYEMFKILSCLPCLTRLDIEAKLEDTRPNYTWEVLENIHAYLPRLEYLHTNLPLAAITSADIKTINHVTPAKNLSVIKLLDHNMDLGWLFYFSLKYPKVRVFESSMVFSKINRIEDSPSEEVMSIIMAASFQFPHLKSVVISHEAVVGSQHTVFWKLLHQLTSSLRSLDYSLDLASFGNGLFSGFPRESVRFSSTTLERLSLIINAKPHVMSILPLNFGSCSRLVDLTTEVSKGIIEIDVLLDSCTSLKSIHMRDELITLSPKAYATSTPHGLQKMEIINSKVDSHVFNFISLRCRQLREMALCSVRVPGSISQETGNMCIDMSYTHFEVLKLHDVTFYWLSGELEAVNDRDDGDDQNQEESSSGSSNGNSGDSNSNTIIDISGGDRSILRPYEIYTINLIAIERLNSVLRPRHLGAPKPLIHDGQDHGVSIDKRAWFHHYWGNTNKDRPRQVWMLGKPQVKHVQDYFESFQTSSANDYLSNENRYPVGLVVKRFWKRDLPRGYATLRCGYIGRYDIDGTHFDHDVDVL</sequence>
<dbReference type="InterPro" id="IPR036047">
    <property type="entry name" value="F-box-like_dom_sf"/>
</dbReference>
<dbReference type="Proteomes" id="UP000077315">
    <property type="component" value="Unassembled WGS sequence"/>
</dbReference>
<evidence type="ECO:0000313" key="3">
    <source>
        <dbReference type="EMBL" id="OAD73642.1"/>
    </source>
</evidence>
<dbReference type="SUPFAM" id="SSF52058">
    <property type="entry name" value="L domain-like"/>
    <property type="match status" value="1"/>
</dbReference>
<dbReference type="RefSeq" id="XP_018291682.1">
    <property type="nucleotide sequence ID" value="XM_018439294.1"/>
</dbReference>
<proteinExistence type="predicted"/>
<dbReference type="GeneID" id="29000200"/>
<protein>
    <recommendedName>
        <fullName evidence="2">F-box domain-containing protein</fullName>
    </recommendedName>
</protein>
<dbReference type="OrthoDB" id="10337810at2759"/>
<dbReference type="Pfam" id="PF12937">
    <property type="entry name" value="F-box-like"/>
    <property type="match status" value="1"/>
</dbReference>
<dbReference type="InterPro" id="IPR001810">
    <property type="entry name" value="F-box_dom"/>
</dbReference>
<dbReference type="InterPro" id="IPR032675">
    <property type="entry name" value="LRR_dom_sf"/>
</dbReference>
<feature type="region of interest" description="Disordered" evidence="1">
    <location>
        <begin position="491"/>
        <end position="519"/>
    </location>
</feature>
<gene>
    <name evidence="3" type="ORF">PHYBLDRAFT_186872</name>
</gene>
<keyword evidence="4" id="KW-1185">Reference proteome</keyword>
<feature type="compositionally biased region" description="Low complexity" evidence="1">
    <location>
        <begin position="503"/>
        <end position="519"/>
    </location>
</feature>
<dbReference type="SUPFAM" id="SSF81383">
    <property type="entry name" value="F-box domain"/>
    <property type="match status" value="1"/>
</dbReference>